<gene>
    <name evidence="7" type="ORF">C2E20_2981</name>
</gene>
<evidence type="ECO:0000259" key="5">
    <source>
        <dbReference type="Pfam" id="PF06862"/>
    </source>
</evidence>
<keyword evidence="3" id="KW-0539">Nucleus</keyword>
<accession>A0A2P6VIN3</accession>
<feature type="compositionally biased region" description="Low complexity" evidence="4">
    <location>
        <begin position="111"/>
        <end position="127"/>
    </location>
</feature>
<dbReference type="PANTHER" id="PTHR12933">
    <property type="entry name" value="ORF PROTEIN-RELATED"/>
    <property type="match status" value="1"/>
</dbReference>
<protein>
    <submittedName>
        <fullName evidence="7">U3 small nucleolar RNA-associated 25</fullName>
    </submittedName>
</protein>
<feature type="domain" description="UTP25 NTP hydrolase-like" evidence="6">
    <location>
        <begin position="420"/>
        <end position="694"/>
    </location>
</feature>
<dbReference type="InterPro" id="IPR053940">
    <property type="entry name" value="UTP25_NTPase-like"/>
</dbReference>
<comment type="similarity">
    <text evidence="2">Belongs to the UTP25 family.</text>
</comment>
<organism evidence="7 8">
    <name type="scientific">Micractinium conductrix</name>
    <dbReference type="NCBI Taxonomy" id="554055"/>
    <lineage>
        <taxon>Eukaryota</taxon>
        <taxon>Viridiplantae</taxon>
        <taxon>Chlorophyta</taxon>
        <taxon>core chlorophytes</taxon>
        <taxon>Trebouxiophyceae</taxon>
        <taxon>Chlorellales</taxon>
        <taxon>Chlorellaceae</taxon>
        <taxon>Chlorella clade</taxon>
        <taxon>Micractinium</taxon>
    </lineage>
</organism>
<feature type="compositionally biased region" description="Basic residues" evidence="4">
    <location>
        <begin position="60"/>
        <end position="73"/>
    </location>
</feature>
<feature type="compositionally biased region" description="Acidic residues" evidence="4">
    <location>
        <begin position="192"/>
        <end position="226"/>
    </location>
</feature>
<feature type="domain" description="UTP25 C-terminal" evidence="5">
    <location>
        <begin position="704"/>
        <end position="885"/>
    </location>
</feature>
<dbReference type="GO" id="GO:0019843">
    <property type="term" value="F:rRNA binding"/>
    <property type="evidence" value="ECO:0007669"/>
    <property type="project" value="TreeGrafter"/>
</dbReference>
<feature type="compositionally biased region" description="Low complexity" evidence="4">
    <location>
        <begin position="250"/>
        <end position="272"/>
    </location>
</feature>
<reference evidence="7 8" key="1">
    <citation type="journal article" date="2018" name="Plant J.">
        <title>Genome sequences of Chlorella sorokiniana UTEX 1602 and Micractinium conductrix SAG 241.80: implications to maltose excretion by a green alga.</title>
        <authorList>
            <person name="Arriola M.B."/>
            <person name="Velmurugan N."/>
            <person name="Zhang Y."/>
            <person name="Plunkett M.H."/>
            <person name="Hondzo H."/>
            <person name="Barney B.M."/>
        </authorList>
    </citation>
    <scope>NUCLEOTIDE SEQUENCE [LARGE SCALE GENOMIC DNA]</scope>
    <source>
        <strain evidence="7 8">SAG 241.80</strain>
    </source>
</reference>
<dbReference type="STRING" id="554055.A0A2P6VIN3"/>
<keyword evidence="8" id="KW-1185">Reference proteome</keyword>
<dbReference type="AlphaFoldDB" id="A0A2P6VIN3"/>
<evidence type="ECO:0000313" key="7">
    <source>
        <dbReference type="EMBL" id="PSC73930.1"/>
    </source>
</evidence>
<comment type="caution">
    <text evidence="7">The sequence shown here is derived from an EMBL/GenBank/DDBJ whole genome shotgun (WGS) entry which is preliminary data.</text>
</comment>
<feature type="compositionally biased region" description="Basic and acidic residues" evidence="4">
    <location>
        <begin position="87"/>
        <end position="96"/>
    </location>
</feature>
<evidence type="ECO:0000313" key="8">
    <source>
        <dbReference type="Proteomes" id="UP000239649"/>
    </source>
</evidence>
<dbReference type="InterPro" id="IPR053939">
    <property type="entry name" value="UTP25_C"/>
</dbReference>
<dbReference type="OrthoDB" id="10264378at2759"/>
<evidence type="ECO:0000256" key="2">
    <source>
        <dbReference type="ARBA" id="ARBA00009223"/>
    </source>
</evidence>
<dbReference type="Proteomes" id="UP000239649">
    <property type="component" value="Unassembled WGS sequence"/>
</dbReference>
<dbReference type="GO" id="GO:0000462">
    <property type="term" value="P:maturation of SSU-rRNA from tricistronic rRNA transcript (SSU-rRNA, 5.8S rRNA, LSU-rRNA)"/>
    <property type="evidence" value="ECO:0007669"/>
    <property type="project" value="TreeGrafter"/>
</dbReference>
<proteinExistence type="inferred from homology"/>
<feature type="region of interest" description="Disordered" evidence="4">
    <location>
        <begin position="57"/>
        <end position="275"/>
    </location>
</feature>
<evidence type="ECO:0000256" key="4">
    <source>
        <dbReference type="SAM" id="MobiDB-lite"/>
    </source>
</evidence>
<dbReference type="EMBL" id="LHPF02000006">
    <property type="protein sequence ID" value="PSC73930.1"/>
    <property type="molecule type" value="Genomic_DNA"/>
</dbReference>
<dbReference type="Pfam" id="PF22916">
    <property type="entry name" value="UTP25_NTPase-like"/>
    <property type="match status" value="1"/>
</dbReference>
<dbReference type="InterPro" id="IPR010678">
    <property type="entry name" value="UTP25"/>
</dbReference>
<evidence type="ECO:0000259" key="6">
    <source>
        <dbReference type="Pfam" id="PF22916"/>
    </source>
</evidence>
<dbReference type="GO" id="GO:0032040">
    <property type="term" value="C:small-subunit processome"/>
    <property type="evidence" value="ECO:0007669"/>
    <property type="project" value="TreeGrafter"/>
</dbReference>
<evidence type="ECO:0000256" key="3">
    <source>
        <dbReference type="ARBA" id="ARBA00023242"/>
    </source>
</evidence>
<feature type="compositionally biased region" description="Acidic residues" evidence="4">
    <location>
        <begin position="167"/>
        <end position="185"/>
    </location>
</feature>
<dbReference type="PANTHER" id="PTHR12933:SF0">
    <property type="entry name" value="U3 SMALL NUCLEOLAR RNA-ASSOCIATED PROTEIN 25 HOMOLOG"/>
    <property type="match status" value="1"/>
</dbReference>
<evidence type="ECO:0000256" key="1">
    <source>
        <dbReference type="ARBA" id="ARBA00004604"/>
    </source>
</evidence>
<comment type="subcellular location">
    <subcellularLocation>
        <location evidence="1">Nucleus</location>
        <location evidence="1">Nucleolus</location>
    </subcellularLocation>
</comment>
<name>A0A2P6VIN3_9CHLO</name>
<dbReference type="GO" id="GO:0034511">
    <property type="term" value="F:U3 snoRNA binding"/>
    <property type="evidence" value="ECO:0007669"/>
    <property type="project" value="InterPro"/>
</dbReference>
<dbReference type="Pfam" id="PF06862">
    <property type="entry name" value="Utp25_C"/>
    <property type="match status" value="1"/>
</dbReference>
<sequence length="891" mass="95088">MGLLDALKKRKLGGGAGGASKRACAAAAAANGSAQPPADPTEELRRRLANGGFAALVASHKSKNTRTAHRKQRKAEAAARAAAAQQRRHEAAAADRRQRHPAGSDSDGEAGDAAAAAAATGSVAIDGQEAERQQTAYTRLLGSLGSGGGAFASVLQQRQREQAGDSDISDDEEEEGSDGQDDEEGGSGSELGSDESDEEEELGSDGEELEGSQQEEDGGSGDDDEAAAAAHANGHAGGGSSQAEEEAEEQQQQQVAANGRGAQGQAGAAAAAPVEDHYLEHFDRELSEAEAAALLDGGAQSTRYLDCCAAGKRRTRGGSKGGEQGPAVPAELLHQWPDATLQAAEGTRLPQSLPSDLGAYGVKERLAARWREVASPAAAPAAAAQGSTAAAAAADAAGGEGDFVSAQQQALFSLLSTYSDLLLPCRPYPTAADAPDPLLDAVLLHALSHCAKAADRIKKNNDRLRGARDQVAPALDAVPKDQGFTRAKVLLLLPQRNLALRVVSRLLALAVRETRTDTIQHKQRFLEEFGEEDEELTEREAAAVARKPPEHRALFKGNTDDHFRLGIKLTRGAVKLFADFFDSDIIVASPIALATRLAEAGDDGAADFLSSVEILVAERADVMLMQNWAHVATVLDSLNRIPKDGHGVDMMRVRDWALSGHGALYRQTVLLGSFASAEMNALLARACRNAAGKVRLRPTPAGVLGQVIPQARQVFERLPGEGVGGPGGDADARFAHFKAALWPRIRESGRSGGHLIYIPSYFDYVRVRNYLREEMAPFLGLCEYTDRADAARARSYFFDRRKRVLLYTERAQFYNRHRIRGAQDILFYQLPEHPQFYSELLNLMEEGGTGESPTVTAVFSRYDALRLERVVGAARAAKMLKQRKTGTFLFC</sequence>
<feature type="region of interest" description="Disordered" evidence="4">
    <location>
        <begin position="1"/>
        <end position="21"/>
    </location>
</feature>